<proteinExistence type="inferred from homology"/>
<evidence type="ECO:0000256" key="1">
    <source>
        <dbReference type="ARBA" id="ARBA00004496"/>
    </source>
</evidence>
<evidence type="ECO:0000256" key="8">
    <source>
        <dbReference type="ARBA" id="ARBA00022741"/>
    </source>
</evidence>
<comment type="catalytic activity">
    <reaction evidence="13">
        <text>UMP + ATP = UDP + ADP</text>
        <dbReference type="Rhea" id="RHEA:24400"/>
        <dbReference type="ChEBI" id="CHEBI:30616"/>
        <dbReference type="ChEBI" id="CHEBI:57865"/>
        <dbReference type="ChEBI" id="CHEBI:58223"/>
        <dbReference type="ChEBI" id="CHEBI:456216"/>
        <dbReference type="EC" id="2.7.4.22"/>
    </reaction>
</comment>
<name>A0A0G1T4Q4_9BACT</name>
<dbReference type="EC" id="2.7.4.22" evidence="4"/>
<comment type="similarity">
    <text evidence="3">Belongs to the UMP kinase family.</text>
</comment>
<keyword evidence="9 15" id="KW-0418">Kinase</keyword>
<evidence type="ECO:0000259" key="14">
    <source>
        <dbReference type="Pfam" id="PF00696"/>
    </source>
</evidence>
<sequence length="240" mass="25167">MTHRSVILKLSGRAFGGGEKSPFDAPMIRGVASQIAEVRKTMPTLRISVVVGGGNIVRGRDLVPGGISNSAADFAGMLASAANAVCLQNVLANSFHVSAKLAMPFGLGEAGGQFVQPEAQNELDSGVIFVFGGGIGHPGFTTDTAAIYRARDVGAALVLKGTDVDGIYDRDPKEQEGELLPRVSYKDYLALDLGIMDKTAVTLAEQHGITIRVFNAFEPDNIARALKGEKIGSIISNNPA</sequence>
<protein>
    <recommendedName>
        <fullName evidence="5">Uridylate kinase</fullName>
        <ecNumber evidence="4">2.7.4.22</ecNumber>
    </recommendedName>
    <alternativeName>
        <fullName evidence="12">Uridine monophosphate kinase</fullName>
    </alternativeName>
</protein>
<evidence type="ECO:0000256" key="13">
    <source>
        <dbReference type="ARBA" id="ARBA00047767"/>
    </source>
</evidence>
<dbReference type="EMBL" id="LCOK01000014">
    <property type="protein sequence ID" value="KKU76707.1"/>
    <property type="molecule type" value="Genomic_DNA"/>
</dbReference>
<dbReference type="UniPathway" id="UPA00159">
    <property type="reaction ID" value="UER00275"/>
</dbReference>
<evidence type="ECO:0000256" key="4">
    <source>
        <dbReference type="ARBA" id="ARBA00012899"/>
    </source>
</evidence>
<dbReference type="InterPro" id="IPR001048">
    <property type="entry name" value="Asp/Glu/Uridylate_kinase"/>
</dbReference>
<dbReference type="GO" id="GO:0005524">
    <property type="term" value="F:ATP binding"/>
    <property type="evidence" value="ECO:0007669"/>
    <property type="project" value="UniProtKB-KW"/>
</dbReference>
<evidence type="ECO:0000256" key="3">
    <source>
        <dbReference type="ARBA" id="ARBA00007614"/>
    </source>
</evidence>
<dbReference type="GO" id="GO:0006225">
    <property type="term" value="P:UDP biosynthetic process"/>
    <property type="evidence" value="ECO:0007669"/>
    <property type="project" value="TreeGrafter"/>
</dbReference>
<keyword evidence="11" id="KW-0665">Pyrimidine biosynthesis</keyword>
<comment type="caution">
    <text evidence="15">The sequence shown here is derived from an EMBL/GenBank/DDBJ whole genome shotgun (WGS) entry which is preliminary data.</text>
</comment>
<dbReference type="PIRSF" id="PIRSF005650">
    <property type="entry name" value="Uridylate_kin"/>
    <property type="match status" value="1"/>
</dbReference>
<evidence type="ECO:0000256" key="2">
    <source>
        <dbReference type="ARBA" id="ARBA00004791"/>
    </source>
</evidence>
<evidence type="ECO:0000256" key="7">
    <source>
        <dbReference type="ARBA" id="ARBA00022679"/>
    </source>
</evidence>
<dbReference type="PANTHER" id="PTHR42833">
    <property type="entry name" value="URIDYLATE KINASE"/>
    <property type="match status" value="1"/>
</dbReference>
<organism evidence="15 16">
    <name type="scientific">Candidatus Giovannonibacteria bacterium GW2011_GWB1_47_6b</name>
    <dbReference type="NCBI Taxonomy" id="1618655"/>
    <lineage>
        <taxon>Bacteria</taxon>
        <taxon>Candidatus Giovannoniibacteriota</taxon>
    </lineage>
</organism>
<dbReference type="InterPro" id="IPR036393">
    <property type="entry name" value="AceGlu_kinase-like_sf"/>
</dbReference>
<evidence type="ECO:0000313" key="15">
    <source>
        <dbReference type="EMBL" id="KKU76707.1"/>
    </source>
</evidence>
<dbReference type="AlphaFoldDB" id="A0A0G1T4Q4"/>
<evidence type="ECO:0000256" key="5">
    <source>
        <dbReference type="ARBA" id="ARBA00016403"/>
    </source>
</evidence>
<gene>
    <name evidence="15" type="ORF">UY02_C0014G0011</name>
</gene>
<dbReference type="Proteomes" id="UP000034682">
    <property type="component" value="Unassembled WGS sequence"/>
</dbReference>
<dbReference type="Pfam" id="PF00696">
    <property type="entry name" value="AA_kinase"/>
    <property type="match status" value="1"/>
</dbReference>
<reference evidence="15 16" key="1">
    <citation type="journal article" date="2015" name="Nature">
        <title>rRNA introns, odd ribosomes, and small enigmatic genomes across a large radiation of phyla.</title>
        <authorList>
            <person name="Brown C.T."/>
            <person name="Hug L.A."/>
            <person name="Thomas B.C."/>
            <person name="Sharon I."/>
            <person name="Castelle C.J."/>
            <person name="Singh A."/>
            <person name="Wilkins M.J."/>
            <person name="Williams K.H."/>
            <person name="Banfield J.F."/>
        </authorList>
    </citation>
    <scope>NUCLEOTIDE SEQUENCE [LARGE SCALE GENOMIC DNA]</scope>
</reference>
<dbReference type="GO" id="GO:0005737">
    <property type="term" value="C:cytoplasm"/>
    <property type="evidence" value="ECO:0007669"/>
    <property type="project" value="UniProtKB-SubCell"/>
</dbReference>
<dbReference type="Gene3D" id="3.40.1160.10">
    <property type="entry name" value="Acetylglutamate kinase-like"/>
    <property type="match status" value="1"/>
</dbReference>
<keyword evidence="10" id="KW-0067">ATP-binding</keyword>
<keyword evidence="6" id="KW-0963">Cytoplasm</keyword>
<keyword evidence="8" id="KW-0547">Nucleotide-binding</keyword>
<evidence type="ECO:0000256" key="6">
    <source>
        <dbReference type="ARBA" id="ARBA00022490"/>
    </source>
</evidence>
<feature type="domain" description="Aspartate/glutamate/uridylate kinase" evidence="14">
    <location>
        <begin position="6"/>
        <end position="215"/>
    </location>
</feature>
<dbReference type="PANTHER" id="PTHR42833:SF4">
    <property type="entry name" value="URIDYLATE KINASE PUMPKIN, CHLOROPLASTIC"/>
    <property type="match status" value="1"/>
</dbReference>
<evidence type="ECO:0000313" key="16">
    <source>
        <dbReference type="Proteomes" id="UP000034682"/>
    </source>
</evidence>
<comment type="pathway">
    <text evidence="2">Pyrimidine metabolism; CTP biosynthesis via de novo pathway; UDP from UMP (UMPK route): step 1/1.</text>
</comment>
<dbReference type="GO" id="GO:0033862">
    <property type="term" value="F:UMP kinase activity"/>
    <property type="evidence" value="ECO:0007669"/>
    <property type="project" value="UniProtKB-EC"/>
</dbReference>
<dbReference type="SUPFAM" id="SSF53633">
    <property type="entry name" value="Carbamate kinase-like"/>
    <property type="match status" value="1"/>
</dbReference>
<dbReference type="GO" id="GO:0044210">
    <property type="term" value="P:'de novo' CTP biosynthetic process"/>
    <property type="evidence" value="ECO:0007669"/>
    <property type="project" value="UniProtKB-UniPathway"/>
</dbReference>
<evidence type="ECO:0000256" key="10">
    <source>
        <dbReference type="ARBA" id="ARBA00022840"/>
    </source>
</evidence>
<evidence type="ECO:0000256" key="12">
    <source>
        <dbReference type="ARBA" id="ARBA00032092"/>
    </source>
</evidence>
<dbReference type="InterPro" id="IPR011817">
    <property type="entry name" value="Uridylate_kinase"/>
</dbReference>
<evidence type="ECO:0000256" key="9">
    <source>
        <dbReference type="ARBA" id="ARBA00022777"/>
    </source>
</evidence>
<comment type="subcellular location">
    <subcellularLocation>
        <location evidence="1">Cytoplasm</location>
    </subcellularLocation>
</comment>
<accession>A0A0G1T4Q4</accession>
<evidence type="ECO:0000256" key="11">
    <source>
        <dbReference type="ARBA" id="ARBA00022975"/>
    </source>
</evidence>
<keyword evidence="7" id="KW-0808">Transferase</keyword>